<feature type="transmembrane region" description="Helical" evidence="21">
    <location>
        <begin position="444"/>
        <end position="467"/>
    </location>
</feature>
<keyword evidence="16" id="KW-0406">Ion transport</keyword>
<evidence type="ECO:0000256" key="5">
    <source>
        <dbReference type="ARBA" id="ARBA00022448"/>
    </source>
</evidence>
<dbReference type="Bgee" id="ENSGACG00000014961">
    <property type="expression patterns" value="Expressed in heart and 10 other cell types or tissues"/>
</dbReference>
<dbReference type="AlphaFoldDB" id="G3PQ52"/>
<evidence type="ECO:0000256" key="6">
    <source>
        <dbReference type="ARBA" id="ARBA00022496"/>
    </source>
</evidence>
<dbReference type="Pfam" id="PF03807">
    <property type="entry name" value="F420_oxidored"/>
    <property type="match status" value="1"/>
</dbReference>
<dbReference type="GO" id="GO:0005886">
    <property type="term" value="C:plasma membrane"/>
    <property type="evidence" value="ECO:0007669"/>
    <property type="project" value="TreeGrafter"/>
</dbReference>
<evidence type="ECO:0000256" key="10">
    <source>
        <dbReference type="ARBA" id="ARBA00022753"/>
    </source>
</evidence>
<comment type="cofactor">
    <cofactor evidence="2">
        <name>FAD</name>
        <dbReference type="ChEBI" id="CHEBI:57692"/>
    </cofactor>
</comment>
<name>G3PQ52_GASAC</name>
<comment type="similarity">
    <text evidence="4">Belongs to the STEAP family.</text>
</comment>
<comment type="catalytic activity">
    <reaction evidence="19">
        <text>2 Fe(2+) + NADP(+) + H(+) = 2 Fe(3+) + NADPH</text>
        <dbReference type="Rhea" id="RHEA:71767"/>
        <dbReference type="ChEBI" id="CHEBI:15378"/>
        <dbReference type="ChEBI" id="CHEBI:29033"/>
        <dbReference type="ChEBI" id="CHEBI:29034"/>
        <dbReference type="ChEBI" id="CHEBI:57783"/>
        <dbReference type="ChEBI" id="CHEBI:58349"/>
    </reaction>
    <physiologicalReaction direction="right-to-left" evidence="19">
        <dbReference type="Rhea" id="RHEA:71769"/>
    </physiologicalReaction>
</comment>
<reference evidence="24 25" key="1">
    <citation type="journal article" date="2021" name="G3 (Bethesda)">
        <title>Improved contiguity of the threespine stickleback genome using long-read sequencing.</title>
        <authorList>
            <person name="Nath S."/>
            <person name="Shaw D.E."/>
            <person name="White M.A."/>
        </authorList>
    </citation>
    <scope>NUCLEOTIDE SEQUENCE [LARGE SCALE GENOMIC DNA]</scope>
    <source>
        <strain evidence="24 25">Lake Benthic</strain>
    </source>
</reference>
<dbReference type="GeneTree" id="ENSGT00390000008042"/>
<dbReference type="GO" id="GO:0010008">
    <property type="term" value="C:endosome membrane"/>
    <property type="evidence" value="ECO:0007669"/>
    <property type="project" value="UniProtKB-SubCell"/>
</dbReference>
<dbReference type="InParanoid" id="G3PQ52"/>
<evidence type="ECO:0000256" key="2">
    <source>
        <dbReference type="ARBA" id="ARBA00001974"/>
    </source>
</evidence>
<keyword evidence="10" id="KW-0967">Endosome</keyword>
<evidence type="ECO:0000256" key="12">
    <source>
        <dbReference type="ARBA" id="ARBA00022989"/>
    </source>
</evidence>
<dbReference type="SUPFAM" id="SSF51735">
    <property type="entry name" value="NAD(P)-binding Rossmann-fold domains"/>
    <property type="match status" value="1"/>
</dbReference>
<keyword evidence="17 21" id="KW-0472">Membrane</keyword>
<evidence type="ECO:0000256" key="16">
    <source>
        <dbReference type="ARBA" id="ARBA00023065"/>
    </source>
</evidence>
<dbReference type="GO" id="GO:0015677">
    <property type="term" value="P:copper ion import"/>
    <property type="evidence" value="ECO:0007669"/>
    <property type="project" value="TreeGrafter"/>
</dbReference>
<dbReference type="InterPro" id="IPR036291">
    <property type="entry name" value="NAD(P)-bd_dom_sf"/>
</dbReference>
<keyword evidence="11" id="KW-0274">FAD</keyword>
<keyword evidence="7" id="KW-0285">Flavoprotein</keyword>
<dbReference type="InterPro" id="IPR013130">
    <property type="entry name" value="Fe3_Rdtase_TM_dom"/>
</dbReference>
<keyword evidence="12 21" id="KW-1133">Transmembrane helix</keyword>
<comment type="catalytic activity">
    <reaction evidence="18">
        <text>2 Cu(+) + NADP(+) + H(+) = 2 Cu(2+) + NADPH</text>
        <dbReference type="Rhea" id="RHEA:71771"/>
        <dbReference type="ChEBI" id="CHEBI:15378"/>
        <dbReference type="ChEBI" id="CHEBI:29036"/>
        <dbReference type="ChEBI" id="CHEBI:49552"/>
        <dbReference type="ChEBI" id="CHEBI:57783"/>
        <dbReference type="ChEBI" id="CHEBI:58349"/>
    </reaction>
    <physiologicalReaction direction="right-to-left" evidence="18">
        <dbReference type="Rhea" id="RHEA:71773"/>
    </physiologicalReaction>
</comment>
<dbReference type="PANTHER" id="PTHR14239:SF8">
    <property type="entry name" value="METALLOREDUCTASE STEAP3"/>
    <property type="match status" value="1"/>
</dbReference>
<sequence>MRSLRENEEIHRCMMPDEMARPLIRGRGEEGGSRRLQAPASELCSPVIGILGTGDFSRSLARRLVASGYQVVVGSRNPKFSAALFPEEAELMSQMEATSKADVVFVAVFPEHHATLVELRPTLAGKTLVDVSNGLKIKRDTLSNAEQLAALFPESSVVKGFNTVSAWTLQMGPQDGSRQIFLCGDDSRAKCSVMQLCRRLGFVPVDRGLLASSLEIENLPLYLFPSWRIPVICTLSLFAFFYAYNFLRDVLRPYVVAGKNVFYKMPIETVNVTLPAVALVMLSLVYLPGLCAALLQLWWGTKYNRFPGWLDRWLTSRKQMGLCSFWCAALHAVYSLCLPMRKSARFQLLIAARQVKEGPVWVEEEVWRMELYVSAGIMALGLLSLLAVTSLPSVANTLNWREFTFIQSTLGYCALSMATLHTLLFGWDRAFDPARYPFLLPPTFVLVLVLPMAVLLGRLALLVPCVARRLRMIRRGWEKSRHVRFAPQEECCRNGLEEFSNV</sequence>
<evidence type="ECO:0000256" key="9">
    <source>
        <dbReference type="ARBA" id="ARBA00022723"/>
    </source>
</evidence>
<evidence type="ECO:0000256" key="11">
    <source>
        <dbReference type="ARBA" id="ARBA00022827"/>
    </source>
</evidence>
<feature type="transmembrane region" description="Helical" evidence="21">
    <location>
        <begin position="272"/>
        <end position="299"/>
    </location>
</feature>
<feature type="region of interest" description="Disordered" evidence="20">
    <location>
        <begin position="1"/>
        <end position="36"/>
    </location>
</feature>
<evidence type="ECO:0000256" key="4">
    <source>
        <dbReference type="ARBA" id="ARBA00007729"/>
    </source>
</evidence>
<keyword evidence="14" id="KW-0408">Iron</keyword>
<evidence type="ECO:0000256" key="17">
    <source>
        <dbReference type="ARBA" id="ARBA00023136"/>
    </source>
</evidence>
<dbReference type="GO" id="GO:0046872">
    <property type="term" value="F:metal ion binding"/>
    <property type="evidence" value="ECO:0007669"/>
    <property type="project" value="UniProtKB-KW"/>
</dbReference>
<dbReference type="GO" id="GO:0008823">
    <property type="term" value="F:cupric reductase (NADH) activity"/>
    <property type="evidence" value="ECO:0007669"/>
    <property type="project" value="TreeGrafter"/>
</dbReference>
<reference evidence="24" key="3">
    <citation type="submission" date="2025-09" db="UniProtKB">
        <authorList>
            <consortium name="Ensembl"/>
        </authorList>
    </citation>
    <scope>IDENTIFICATION</scope>
</reference>
<dbReference type="GO" id="GO:0052851">
    <property type="term" value="F:ferric-chelate reductase (NADPH) activity"/>
    <property type="evidence" value="ECO:0007669"/>
    <property type="project" value="TreeGrafter"/>
</dbReference>
<feature type="domain" description="Pyrroline-5-carboxylate reductase catalytic N-terminal" evidence="23">
    <location>
        <begin position="48"/>
        <end position="134"/>
    </location>
</feature>
<evidence type="ECO:0000259" key="23">
    <source>
        <dbReference type="Pfam" id="PF03807"/>
    </source>
</evidence>
<evidence type="ECO:0000313" key="25">
    <source>
        <dbReference type="Proteomes" id="UP000007635"/>
    </source>
</evidence>
<keyword evidence="9" id="KW-0479">Metal-binding</keyword>
<comment type="subcellular location">
    <subcellularLocation>
        <location evidence="3">Endosome membrane</location>
        <topology evidence="3">Multi-pass membrane protein</topology>
    </subcellularLocation>
</comment>
<keyword evidence="5" id="KW-0813">Transport</keyword>
<evidence type="ECO:0000313" key="24">
    <source>
        <dbReference type="Ensembl" id="ENSGACP00000019737.2"/>
    </source>
</evidence>
<feature type="transmembrane region" description="Helical" evidence="21">
    <location>
        <begin position="403"/>
        <end position="424"/>
    </location>
</feature>
<proteinExistence type="inferred from homology"/>
<keyword evidence="25" id="KW-1185">Reference proteome</keyword>
<organism evidence="24 25">
    <name type="scientific">Gasterosteus aculeatus aculeatus</name>
    <name type="common">three-spined stickleback</name>
    <dbReference type="NCBI Taxonomy" id="481459"/>
    <lineage>
        <taxon>Eukaryota</taxon>
        <taxon>Metazoa</taxon>
        <taxon>Chordata</taxon>
        <taxon>Craniata</taxon>
        <taxon>Vertebrata</taxon>
        <taxon>Euteleostomi</taxon>
        <taxon>Actinopterygii</taxon>
        <taxon>Neopterygii</taxon>
        <taxon>Teleostei</taxon>
        <taxon>Neoteleostei</taxon>
        <taxon>Acanthomorphata</taxon>
        <taxon>Eupercaria</taxon>
        <taxon>Perciformes</taxon>
        <taxon>Cottioidei</taxon>
        <taxon>Gasterosteales</taxon>
        <taxon>Gasterosteidae</taxon>
        <taxon>Gasterosteus</taxon>
    </lineage>
</organism>
<evidence type="ECO:0000256" key="18">
    <source>
        <dbReference type="ARBA" id="ARBA00048958"/>
    </source>
</evidence>
<feature type="domain" description="Ferric oxidoreductase" evidence="22">
    <location>
        <begin position="276"/>
        <end position="415"/>
    </location>
</feature>
<dbReference type="Proteomes" id="UP000007635">
    <property type="component" value="Chromosome I"/>
</dbReference>
<evidence type="ECO:0000256" key="7">
    <source>
        <dbReference type="ARBA" id="ARBA00022630"/>
    </source>
</evidence>
<keyword evidence="6" id="KW-0410">Iron transport</keyword>
<dbReference type="eggNOG" id="ENOG502QRP3">
    <property type="taxonomic scope" value="Eukaryota"/>
</dbReference>
<feature type="compositionally biased region" description="Basic and acidic residues" evidence="20">
    <location>
        <begin position="1"/>
        <end position="33"/>
    </location>
</feature>
<evidence type="ECO:0000256" key="13">
    <source>
        <dbReference type="ARBA" id="ARBA00023002"/>
    </source>
</evidence>
<keyword evidence="15" id="KW-0186">Copper</keyword>
<evidence type="ECO:0000256" key="1">
    <source>
        <dbReference type="ARBA" id="ARBA00001970"/>
    </source>
</evidence>
<dbReference type="OMA" id="WTLQMGP"/>
<evidence type="ECO:0000259" key="22">
    <source>
        <dbReference type="Pfam" id="PF01794"/>
    </source>
</evidence>
<keyword evidence="8 21" id="KW-0812">Transmembrane</keyword>
<feature type="transmembrane region" description="Helical" evidence="21">
    <location>
        <begin position="371"/>
        <end position="391"/>
    </location>
</feature>
<evidence type="ECO:0000256" key="20">
    <source>
        <dbReference type="SAM" id="MobiDB-lite"/>
    </source>
</evidence>
<dbReference type="Pfam" id="PF01794">
    <property type="entry name" value="Ferric_reduct"/>
    <property type="match status" value="1"/>
</dbReference>
<dbReference type="Ensembl" id="ENSGACT00000019775.2">
    <property type="protein sequence ID" value="ENSGACP00000019737.2"/>
    <property type="gene ID" value="ENSGACG00000014961.2"/>
</dbReference>
<evidence type="ECO:0000256" key="14">
    <source>
        <dbReference type="ARBA" id="ARBA00023004"/>
    </source>
</evidence>
<dbReference type="OrthoDB" id="417037at2759"/>
<feature type="transmembrane region" description="Helical" evidence="21">
    <location>
        <begin position="229"/>
        <end position="247"/>
    </location>
</feature>
<protein>
    <submittedName>
        <fullName evidence="24">STEAP3 metalloreductase</fullName>
    </submittedName>
</protein>
<keyword evidence="13" id="KW-0560">Oxidoreductase</keyword>
<evidence type="ECO:0000256" key="3">
    <source>
        <dbReference type="ARBA" id="ARBA00004337"/>
    </source>
</evidence>
<evidence type="ECO:0000256" key="15">
    <source>
        <dbReference type="ARBA" id="ARBA00023008"/>
    </source>
</evidence>
<dbReference type="FunFam" id="3.40.50.720:FF:000051">
    <property type="entry name" value="STEAP2 metalloreductase"/>
    <property type="match status" value="1"/>
</dbReference>
<dbReference type="PANTHER" id="PTHR14239">
    <property type="entry name" value="DUDULIN-RELATED"/>
    <property type="match status" value="1"/>
</dbReference>
<reference evidence="24" key="2">
    <citation type="submission" date="2025-08" db="UniProtKB">
        <authorList>
            <consortium name="Ensembl"/>
        </authorList>
    </citation>
    <scope>IDENTIFICATION</scope>
</reference>
<comment type="cofactor">
    <cofactor evidence="1">
        <name>heme b</name>
        <dbReference type="ChEBI" id="CHEBI:60344"/>
    </cofactor>
</comment>
<dbReference type="InterPro" id="IPR051267">
    <property type="entry name" value="STEAP_metalloreductase"/>
</dbReference>
<evidence type="ECO:0000256" key="19">
    <source>
        <dbReference type="ARBA" id="ARBA00049387"/>
    </source>
</evidence>
<dbReference type="GO" id="GO:0006826">
    <property type="term" value="P:iron ion transport"/>
    <property type="evidence" value="ECO:0007669"/>
    <property type="project" value="UniProtKB-KW"/>
</dbReference>
<evidence type="ECO:0000256" key="21">
    <source>
        <dbReference type="SAM" id="Phobius"/>
    </source>
</evidence>
<evidence type="ECO:0000256" key="8">
    <source>
        <dbReference type="ARBA" id="ARBA00022692"/>
    </source>
</evidence>
<dbReference type="Gene3D" id="3.40.50.720">
    <property type="entry name" value="NAD(P)-binding Rossmann-like Domain"/>
    <property type="match status" value="1"/>
</dbReference>
<dbReference type="InterPro" id="IPR028939">
    <property type="entry name" value="P5C_Rdtase_cat_N"/>
</dbReference>
<accession>G3PQ52</accession>
<dbReference type="STRING" id="69293.ENSGACP00000019737"/>